<dbReference type="SUPFAM" id="SSF103473">
    <property type="entry name" value="MFS general substrate transporter"/>
    <property type="match status" value="1"/>
</dbReference>
<protein>
    <submittedName>
        <fullName evidence="7">Di-tripeptide/cation symporter</fullName>
    </submittedName>
</protein>
<comment type="similarity">
    <text evidence="2">Belongs to the major facilitator superfamily. Proton-dependent oligopeptide transporter (POT/PTR) (TC 2.A.17) family.</text>
</comment>
<feature type="transmembrane region" description="Helical" evidence="6">
    <location>
        <begin position="299"/>
        <end position="316"/>
    </location>
</feature>
<dbReference type="InterPro" id="IPR005279">
    <property type="entry name" value="Dipep/tripep_permease"/>
</dbReference>
<feature type="transmembrane region" description="Helical" evidence="6">
    <location>
        <begin position="408"/>
        <end position="431"/>
    </location>
</feature>
<feature type="transmembrane region" description="Helical" evidence="6">
    <location>
        <begin position="245"/>
        <end position="262"/>
    </location>
</feature>
<evidence type="ECO:0000256" key="5">
    <source>
        <dbReference type="ARBA" id="ARBA00023136"/>
    </source>
</evidence>
<evidence type="ECO:0000313" key="7">
    <source>
        <dbReference type="EMBL" id="VAV93926.1"/>
    </source>
</evidence>
<dbReference type="PROSITE" id="PS01023">
    <property type="entry name" value="PTR2_2"/>
    <property type="match status" value="1"/>
</dbReference>
<evidence type="ECO:0000256" key="3">
    <source>
        <dbReference type="ARBA" id="ARBA00022692"/>
    </source>
</evidence>
<feature type="transmembrane region" description="Helical" evidence="6">
    <location>
        <begin position="34"/>
        <end position="53"/>
    </location>
</feature>
<feature type="transmembrane region" description="Helical" evidence="6">
    <location>
        <begin position="348"/>
        <end position="368"/>
    </location>
</feature>
<dbReference type="NCBIfam" id="TIGR00924">
    <property type="entry name" value="yjdL_sub1_fam"/>
    <property type="match status" value="1"/>
</dbReference>
<comment type="subcellular location">
    <subcellularLocation>
        <location evidence="1">Membrane</location>
        <topology evidence="1">Multi-pass membrane protein</topology>
    </subcellularLocation>
</comment>
<feature type="transmembrane region" description="Helical" evidence="6">
    <location>
        <begin position="170"/>
        <end position="191"/>
    </location>
</feature>
<dbReference type="Gene3D" id="1.20.1250.20">
    <property type="entry name" value="MFS general substrate transporter like domains"/>
    <property type="match status" value="1"/>
</dbReference>
<keyword evidence="4 6" id="KW-1133">Transmembrane helix</keyword>
<organism evidence="7">
    <name type="scientific">hydrothermal vent metagenome</name>
    <dbReference type="NCBI Taxonomy" id="652676"/>
    <lineage>
        <taxon>unclassified sequences</taxon>
        <taxon>metagenomes</taxon>
        <taxon>ecological metagenomes</taxon>
    </lineage>
</organism>
<dbReference type="PROSITE" id="PS01022">
    <property type="entry name" value="PTR2_1"/>
    <property type="match status" value="1"/>
</dbReference>
<evidence type="ECO:0000256" key="1">
    <source>
        <dbReference type="ARBA" id="ARBA00004141"/>
    </source>
</evidence>
<dbReference type="InterPro" id="IPR036259">
    <property type="entry name" value="MFS_trans_sf"/>
</dbReference>
<dbReference type="GO" id="GO:1904680">
    <property type="term" value="F:peptide transmembrane transporter activity"/>
    <property type="evidence" value="ECO:0007669"/>
    <property type="project" value="InterPro"/>
</dbReference>
<feature type="transmembrane region" description="Helical" evidence="6">
    <location>
        <begin position="59"/>
        <end position="80"/>
    </location>
</feature>
<keyword evidence="3 6" id="KW-0812">Transmembrane</keyword>
<dbReference type="Pfam" id="PF00854">
    <property type="entry name" value="PTR2"/>
    <property type="match status" value="1"/>
</dbReference>
<dbReference type="InterPro" id="IPR000109">
    <property type="entry name" value="POT_fam"/>
</dbReference>
<reference evidence="7" key="1">
    <citation type="submission" date="2018-06" db="EMBL/GenBank/DDBJ databases">
        <authorList>
            <person name="Zhirakovskaya E."/>
        </authorList>
    </citation>
    <scope>NUCLEOTIDE SEQUENCE</scope>
</reference>
<evidence type="ECO:0000256" key="4">
    <source>
        <dbReference type="ARBA" id="ARBA00022989"/>
    </source>
</evidence>
<dbReference type="PANTHER" id="PTHR11654">
    <property type="entry name" value="OLIGOPEPTIDE TRANSPORTER-RELATED"/>
    <property type="match status" value="1"/>
</dbReference>
<keyword evidence="5 6" id="KW-0472">Membrane</keyword>
<feature type="transmembrane region" description="Helical" evidence="6">
    <location>
        <begin position="443"/>
        <end position="466"/>
    </location>
</feature>
<dbReference type="CDD" id="cd17346">
    <property type="entry name" value="MFS_DtpA_like"/>
    <property type="match status" value="1"/>
</dbReference>
<evidence type="ECO:0000256" key="2">
    <source>
        <dbReference type="ARBA" id="ARBA00005982"/>
    </source>
</evidence>
<sequence length="516" mass="55843">MSDTAMASKTEAGEFLGHPKGLYVLFFTEMWERFSYYGMRGLLIFYLTQHFLFSDQKSYAIYGAYTALVYLAPVLGGALADRYLGARKAVTLGAILLVCGHLGMAFEGLPATMAMIDGVNTVVRNEFYLQVFYLSLALIITGVGFLKANISTIVGALYEKDDPRRDSGFTIFYMGINLGAFSAALLCGYLGQAVGWWAGFGAAGVGMVFGLIVFLKWQSLLGGHAEPRNPELLKEKVFAGLNREILIYIGALGAVAVFWQLVQHQALVGQLLGGFGAVVLAIILAYSFLKCTPEERDRMFVVSFLIFMSVIFWALFEQAGSSLNLLADRSVDRDVMGLTVQASQLQSLNALFIFMLAPFFAMLWVYLARRGWEPNTPMKFSLAIAQVGLGFLVLVYGAGLAGDGGKIALIWIILLYLLHTTGELCLSPVGLSVVTKLSVAKMVGFMMGVWFLASAAANFIAGMIAKMTSAESGMNGAEVLSRTMDVYTNVGLMALGIALALAALSPLLKKGMHGVH</sequence>
<dbReference type="GO" id="GO:0006857">
    <property type="term" value="P:oligopeptide transport"/>
    <property type="evidence" value="ECO:0007669"/>
    <property type="project" value="InterPro"/>
</dbReference>
<feature type="transmembrane region" description="Helical" evidence="6">
    <location>
        <begin position="131"/>
        <end position="158"/>
    </location>
</feature>
<evidence type="ECO:0000256" key="6">
    <source>
        <dbReference type="SAM" id="Phobius"/>
    </source>
</evidence>
<proteinExistence type="inferred from homology"/>
<feature type="transmembrane region" description="Helical" evidence="6">
    <location>
        <begin position="380"/>
        <end position="402"/>
    </location>
</feature>
<dbReference type="InterPro" id="IPR018456">
    <property type="entry name" value="PTR2_symporter_CS"/>
</dbReference>
<gene>
    <name evidence="7" type="ORF">MNBD_ALPHA01-1341</name>
</gene>
<accession>A0A3B0RZD2</accession>
<feature type="transmembrane region" description="Helical" evidence="6">
    <location>
        <begin position="197"/>
        <end position="215"/>
    </location>
</feature>
<name>A0A3B0RZD2_9ZZZZ</name>
<dbReference type="AlphaFoldDB" id="A0A3B0RZD2"/>
<feature type="transmembrane region" description="Helical" evidence="6">
    <location>
        <begin position="92"/>
        <end position="111"/>
    </location>
</feature>
<dbReference type="EMBL" id="UOEJ01000054">
    <property type="protein sequence ID" value="VAV93926.1"/>
    <property type="molecule type" value="Genomic_DNA"/>
</dbReference>
<feature type="transmembrane region" description="Helical" evidence="6">
    <location>
        <begin position="268"/>
        <end position="287"/>
    </location>
</feature>
<dbReference type="GO" id="GO:0016020">
    <property type="term" value="C:membrane"/>
    <property type="evidence" value="ECO:0007669"/>
    <property type="project" value="UniProtKB-SubCell"/>
</dbReference>
<feature type="transmembrane region" description="Helical" evidence="6">
    <location>
        <begin position="486"/>
        <end position="508"/>
    </location>
</feature>